<dbReference type="HOGENOM" id="CLU_1372470_0_0_1"/>
<proteinExistence type="predicted"/>
<dbReference type="EMBL" id="JH921439">
    <property type="protein sequence ID" value="EKD16386.1"/>
    <property type="molecule type" value="Genomic_DNA"/>
</dbReference>
<sequence length="199" mass="22245">MVTELATPGFLDERYSVDHGSQLLDIADRKRLVTKLRGIRATEYSTEMYIITLIGKNVSFDLLNSPMDGAQFLRPSITKCRAAPSGPLQTQVTERYATRKIPGSKNGDEAAAIATRICRCDIPASLQPPPPTCHLLLHIFPTLYDNLGSLEDMRALYLRISTAWGRFEVMETRRTPKVKTLVMAGPKARIQIFEHVAKT</sequence>
<evidence type="ECO:0000313" key="1">
    <source>
        <dbReference type="EMBL" id="EKD16386.1"/>
    </source>
</evidence>
<organism evidence="1 2">
    <name type="scientific">Marssonina brunnea f. sp. multigermtubi (strain MB_m1)</name>
    <name type="common">Marssonina leaf spot fungus</name>
    <dbReference type="NCBI Taxonomy" id="1072389"/>
    <lineage>
        <taxon>Eukaryota</taxon>
        <taxon>Fungi</taxon>
        <taxon>Dikarya</taxon>
        <taxon>Ascomycota</taxon>
        <taxon>Pezizomycotina</taxon>
        <taxon>Leotiomycetes</taxon>
        <taxon>Helotiales</taxon>
        <taxon>Drepanopezizaceae</taxon>
        <taxon>Drepanopeziza</taxon>
    </lineage>
</organism>
<accession>K1WTJ6</accession>
<keyword evidence="2" id="KW-1185">Reference proteome</keyword>
<dbReference type="KEGG" id="mbe:MBM_05680"/>
<dbReference type="AlphaFoldDB" id="K1WTJ6"/>
<evidence type="ECO:0000313" key="2">
    <source>
        <dbReference type="Proteomes" id="UP000006753"/>
    </source>
</evidence>
<gene>
    <name evidence="1" type="ORF">MBM_05680</name>
</gene>
<reference evidence="1 2" key="1">
    <citation type="journal article" date="2012" name="BMC Genomics">
        <title>Sequencing the genome of Marssonina brunnea reveals fungus-poplar co-evolution.</title>
        <authorList>
            <person name="Zhu S."/>
            <person name="Cao Y.-Z."/>
            <person name="Jiang C."/>
            <person name="Tan B.-Y."/>
            <person name="Wang Z."/>
            <person name="Feng S."/>
            <person name="Zhang L."/>
            <person name="Su X.-H."/>
            <person name="Brejova B."/>
            <person name="Vinar T."/>
            <person name="Xu M."/>
            <person name="Wang M.-X."/>
            <person name="Zhang S.-G."/>
            <person name="Huang M.-R."/>
            <person name="Wu R."/>
            <person name="Zhou Y."/>
        </authorList>
    </citation>
    <scope>NUCLEOTIDE SEQUENCE [LARGE SCALE GENOMIC DNA]</scope>
    <source>
        <strain evidence="1 2">MB_m1</strain>
    </source>
</reference>
<name>K1WTJ6_MARBU</name>
<dbReference type="Proteomes" id="UP000006753">
    <property type="component" value="Unassembled WGS sequence"/>
</dbReference>
<dbReference type="InParanoid" id="K1WTJ6"/>
<protein>
    <submittedName>
        <fullName evidence="1">Uncharacterized protein</fullName>
    </submittedName>
</protein>